<comment type="caution">
    <text evidence="2">The sequence shown here is derived from an EMBL/GenBank/DDBJ whole genome shotgun (WGS) entry which is preliminary data.</text>
</comment>
<reference evidence="2 3" key="1">
    <citation type="submission" date="2013-04" db="EMBL/GenBank/DDBJ databases">
        <title>Oceanococcus atlanticus 22II-S10r2 Genome Sequencing.</title>
        <authorList>
            <person name="Lai Q."/>
            <person name="Li G."/>
            <person name="Shao Z."/>
        </authorList>
    </citation>
    <scope>NUCLEOTIDE SEQUENCE [LARGE SCALE GENOMIC DNA]</scope>
    <source>
        <strain evidence="2 3">22II-S10r2</strain>
    </source>
</reference>
<name>A0A1Y1SIH0_9GAMM</name>
<evidence type="ECO:0000259" key="1">
    <source>
        <dbReference type="Pfam" id="PF00717"/>
    </source>
</evidence>
<keyword evidence="3" id="KW-1185">Reference proteome</keyword>
<dbReference type="InterPro" id="IPR050077">
    <property type="entry name" value="LexA_repressor"/>
</dbReference>
<dbReference type="STRING" id="1317117.ATO7_06185"/>
<dbReference type="InterPro" id="IPR039418">
    <property type="entry name" value="LexA-like"/>
</dbReference>
<dbReference type="Pfam" id="PF00717">
    <property type="entry name" value="Peptidase_S24"/>
    <property type="match status" value="1"/>
</dbReference>
<sequence>MVTRGSNGMTDCKSRTYALAYCTEANIGRNTVIMDSSHFYPAANGTRLNPAAVDPSPLALPLVSSPRPQAGFPSPAADFVEDSIDLNQLLVTNPPATFFVRIEGESLKNLGILSGDIASVDRSQEPRRGNLVVAVFQGSVYVKVLDEMNNRMALCSRHDSLDRYQPMFLDEDEDHIIWGVVTGIVRGIGRKL</sequence>
<dbReference type="AlphaFoldDB" id="A0A1Y1SIH0"/>
<feature type="domain" description="Peptidase S24/S26A/S26B/S26C" evidence="1">
    <location>
        <begin position="62"/>
        <end position="181"/>
    </location>
</feature>
<dbReference type="CDD" id="cd06529">
    <property type="entry name" value="S24_LexA-like"/>
    <property type="match status" value="1"/>
</dbReference>
<evidence type="ECO:0000313" key="3">
    <source>
        <dbReference type="Proteomes" id="UP000192342"/>
    </source>
</evidence>
<proteinExistence type="predicted"/>
<gene>
    <name evidence="2" type="ORF">ATO7_06185</name>
</gene>
<dbReference type="NCBIfam" id="NF007621">
    <property type="entry name" value="PRK10276.1"/>
    <property type="match status" value="1"/>
</dbReference>
<protein>
    <submittedName>
        <fullName evidence="2">Peptidase S24/S26A/S26B, conserved region</fullName>
    </submittedName>
</protein>
<dbReference type="Gene3D" id="2.10.109.10">
    <property type="entry name" value="Umud Fragment, subunit A"/>
    <property type="match status" value="1"/>
</dbReference>
<evidence type="ECO:0000313" key="2">
    <source>
        <dbReference type="EMBL" id="ORE89446.1"/>
    </source>
</evidence>
<organism evidence="2 3">
    <name type="scientific">Oceanococcus atlanticus</name>
    <dbReference type="NCBI Taxonomy" id="1317117"/>
    <lineage>
        <taxon>Bacteria</taxon>
        <taxon>Pseudomonadati</taxon>
        <taxon>Pseudomonadota</taxon>
        <taxon>Gammaproteobacteria</taxon>
        <taxon>Chromatiales</taxon>
        <taxon>Oceanococcaceae</taxon>
        <taxon>Oceanococcus</taxon>
    </lineage>
</organism>
<dbReference type="InterPro" id="IPR036286">
    <property type="entry name" value="LexA/Signal_pep-like_sf"/>
</dbReference>
<dbReference type="EMBL" id="AQQV01000001">
    <property type="protein sequence ID" value="ORE89446.1"/>
    <property type="molecule type" value="Genomic_DNA"/>
</dbReference>
<dbReference type="Proteomes" id="UP000192342">
    <property type="component" value="Unassembled WGS sequence"/>
</dbReference>
<dbReference type="InterPro" id="IPR015927">
    <property type="entry name" value="Peptidase_S24_S26A/B/C"/>
</dbReference>
<accession>A0A1Y1SIH0</accession>
<dbReference type="PANTHER" id="PTHR33516">
    <property type="entry name" value="LEXA REPRESSOR"/>
    <property type="match status" value="1"/>
</dbReference>
<dbReference type="SUPFAM" id="SSF51306">
    <property type="entry name" value="LexA/Signal peptidase"/>
    <property type="match status" value="1"/>
</dbReference>
<dbReference type="PANTHER" id="PTHR33516:SF2">
    <property type="entry name" value="LEXA REPRESSOR-RELATED"/>
    <property type="match status" value="1"/>
</dbReference>